<dbReference type="EMBL" id="BART01023542">
    <property type="protein sequence ID" value="GAG93779.1"/>
    <property type="molecule type" value="Genomic_DNA"/>
</dbReference>
<proteinExistence type="predicted"/>
<name>X1BCT9_9ZZZZ</name>
<sequence>TILTNSYIRHNMREVPDFRPLTYLAGLFYQAGLMNKKIPIIPPQANHLSFFFQRALAVGQNFQNLKTFVPIGFGSPPGLDTFQKIPTFYS</sequence>
<organism evidence="1">
    <name type="scientific">marine sediment metagenome</name>
    <dbReference type="NCBI Taxonomy" id="412755"/>
    <lineage>
        <taxon>unclassified sequences</taxon>
        <taxon>metagenomes</taxon>
        <taxon>ecological metagenomes</taxon>
    </lineage>
</organism>
<protein>
    <submittedName>
        <fullName evidence="1">Uncharacterized protein</fullName>
    </submittedName>
</protein>
<evidence type="ECO:0000313" key="1">
    <source>
        <dbReference type="EMBL" id="GAG93779.1"/>
    </source>
</evidence>
<dbReference type="AlphaFoldDB" id="X1BCT9"/>
<gene>
    <name evidence="1" type="ORF">S01H4_42801</name>
</gene>
<comment type="caution">
    <text evidence="1">The sequence shown here is derived from an EMBL/GenBank/DDBJ whole genome shotgun (WGS) entry which is preliminary data.</text>
</comment>
<accession>X1BCT9</accession>
<reference evidence="1" key="1">
    <citation type="journal article" date="2014" name="Front. Microbiol.">
        <title>High frequency of phylogenetically diverse reductive dehalogenase-homologous genes in deep subseafloor sedimentary metagenomes.</title>
        <authorList>
            <person name="Kawai M."/>
            <person name="Futagami T."/>
            <person name="Toyoda A."/>
            <person name="Takaki Y."/>
            <person name="Nishi S."/>
            <person name="Hori S."/>
            <person name="Arai W."/>
            <person name="Tsubouchi T."/>
            <person name="Morono Y."/>
            <person name="Uchiyama I."/>
            <person name="Ito T."/>
            <person name="Fujiyama A."/>
            <person name="Inagaki F."/>
            <person name="Takami H."/>
        </authorList>
    </citation>
    <scope>NUCLEOTIDE SEQUENCE</scope>
    <source>
        <strain evidence="1">Expedition CK06-06</strain>
    </source>
</reference>
<feature type="non-terminal residue" evidence="1">
    <location>
        <position position="1"/>
    </location>
</feature>